<feature type="compositionally biased region" description="Polar residues" evidence="13">
    <location>
        <begin position="470"/>
        <end position="488"/>
    </location>
</feature>
<keyword evidence="3" id="KW-0479">Metal-binding</keyword>
<evidence type="ECO:0000256" key="10">
    <source>
        <dbReference type="ARBA" id="ARBA00068097"/>
    </source>
</evidence>
<feature type="region of interest" description="Disordered" evidence="13">
    <location>
        <begin position="376"/>
        <end position="488"/>
    </location>
</feature>
<dbReference type="InterPro" id="IPR010666">
    <property type="entry name" value="Znf_GRF"/>
</dbReference>
<dbReference type="PROSITE" id="PS51999">
    <property type="entry name" value="ZF_GRF"/>
    <property type="match status" value="1"/>
</dbReference>
<proteinExistence type="inferred from homology"/>
<reference evidence="15 16" key="1">
    <citation type="submission" date="2021-07" db="EMBL/GenBank/DDBJ databases">
        <authorList>
            <person name="Imarazene B."/>
            <person name="Zahm M."/>
            <person name="Klopp C."/>
            <person name="Cabau C."/>
            <person name="Beille S."/>
            <person name="Jouanno E."/>
            <person name="Castinel A."/>
            <person name="Lluch J."/>
            <person name="Gil L."/>
            <person name="Kuchtly C."/>
            <person name="Lopez Roques C."/>
            <person name="Donnadieu C."/>
            <person name="Parrinello H."/>
            <person name="Journot L."/>
            <person name="Du K."/>
            <person name="Schartl M."/>
            <person name="Retaux S."/>
            <person name="Guiguen Y."/>
        </authorList>
    </citation>
    <scope>NUCLEOTIDE SEQUENCE [LARGE SCALE GENOMIC DNA]</scope>
    <source>
        <strain evidence="15">Pach_M1</strain>
        <tissue evidence="15">Testis</tissue>
    </source>
</reference>
<evidence type="ECO:0000256" key="5">
    <source>
        <dbReference type="ARBA" id="ARBA00022801"/>
    </source>
</evidence>
<accession>A0A8T2KVD5</accession>
<feature type="compositionally biased region" description="Low complexity" evidence="13">
    <location>
        <begin position="558"/>
        <end position="569"/>
    </location>
</feature>
<comment type="similarity">
    <text evidence="9">Belongs to the ERI2 family.</text>
</comment>
<dbReference type="CDD" id="cd06133">
    <property type="entry name" value="ERI-1_3'hExo_like"/>
    <property type="match status" value="1"/>
</dbReference>
<feature type="compositionally biased region" description="Low complexity" evidence="13">
    <location>
        <begin position="276"/>
        <end position="290"/>
    </location>
</feature>
<comment type="caution">
    <text evidence="15">The sequence shown here is derived from an EMBL/GenBank/DDBJ whole genome shotgun (WGS) entry which is preliminary data.</text>
</comment>
<keyword evidence="6" id="KW-0862">Zinc</keyword>
<dbReference type="GO" id="GO:0003676">
    <property type="term" value="F:nucleic acid binding"/>
    <property type="evidence" value="ECO:0007669"/>
    <property type="project" value="InterPro"/>
</dbReference>
<evidence type="ECO:0000259" key="14">
    <source>
        <dbReference type="PROSITE" id="PS51999"/>
    </source>
</evidence>
<keyword evidence="8" id="KW-0460">Magnesium</keyword>
<sequence>MSTKKLARELGLIRKRSQSSSAEKNPAGTNQLFSYLIVIDFESTCWREKNNYGQEIIEFPAVLLNTSNGEIESEFHSYVQPQEHPVLSEFCTELTGITQKQVEAGLPLRICLSRFTRWLQTLQQEKGVVYVTDSKNTPSSGQLCTFITWSDWDLGVCLLYECKRKQIVKPEALSSWIDLRATYRTFYSRKPKGLNGALQDLGIQFSGREHSGLDDARNTARLAWRMVTDGCVLKITKSLNRAPVKSRPLFGQGRVHSKSPSKTRPPVDENLPTPFSNHSNGSSTGNPNTGTGTGVCQNLVPTRTVLTSLVTPVFVNTPHLHTTLQNTTPTSPVGAASELEMAGCDWAEGFLVTEVGESGSYDDVVLEDVEWGIVDRDDSLSPGNHTHTEVNRPHPPQSQVFKPRPQTQSSVSVSLLSRPDPFKSLNRPGCRATTTTPSMPFTVYTDQSHQSSSSNSTTGFFKVPHPVRSLTVNQSKRTSTSIGQSKLTSSPFNKSALYSTSINQLKPSSVSYNQLPSTSINQSKPSMNQSAHSSNFFNQSDASCSNNQSEHSSIFNNQSPSTSVSQSKPSSTFVNQSALSFTSKIQSAMHLFSKNASIVPASSDNQSNLSSFSVNQSALNYTSSNQSKHLSISNNQSVLASTSANQSALHSISINQSRASSSTNQSESSSICNTTISNNQSALSSSANQSRSSSTINHSSHSSCYTNQSKLCSVSFNQSAPLSRCSGRRSLPLCRSDGENSLVTKLPRVTKVTAPLCSCGRRAKRMTVGNGGPNHGRAFYSCPVRKSGPDPAHRGGCGFFKWESAVINSTLKPNSRISFSVQTAASRNFR</sequence>
<dbReference type="EMBL" id="JAICCE010000021">
    <property type="protein sequence ID" value="KAG9262894.1"/>
    <property type="molecule type" value="Genomic_DNA"/>
</dbReference>
<evidence type="ECO:0000256" key="2">
    <source>
        <dbReference type="ARBA" id="ARBA00022722"/>
    </source>
</evidence>
<evidence type="ECO:0000256" key="13">
    <source>
        <dbReference type="SAM" id="MobiDB-lite"/>
    </source>
</evidence>
<evidence type="ECO:0000313" key="16">
    <source>
        <dbReference type="Proteomes" id="UP000752171"/>
    </source>
</evidence>
<organism evidence="15 16">
    <name type="scientific">Astyanax mexicanus</name>
    <name type="common">Blind cave fish</name>
    <name type="synonym">Astyanax fasciatus mexicanus</name>
    <dbReference type="NCBI Taxonomy" id="7994"/>
    <lineage>
        <taxon>Eukaryota</taxon>
        <taxon>Metazoa</taxon>
        <taxon>Chordata</taxon>
        <taxon>Craniata</taxon>
        <taxon>Vertebrata</taxon>
        <taxon>Euteleostomi</taxon>
        <taxon>Actinopterygii</taxon>
        <taxon>Neopterygii</taxon>
        <taxon>Teleostei</taxon>
        <taxon>Ostariophysi</taxon>
        <taxon>Characiformes</taxon>
        <taxon>Characoidei</taxon>
        <taxon>Acestrorhamphidae</taxon>
        <taxon>Acestrorhamphinae</taxon>
        <taxon>Astyanax</taxon>
    </lineage>
</organism>
<evidence type="ECO:0000256" key="3">
    <source>
        <dbReference type="ARBA" id="ARBA00022723"/>
    </source>
</evidence>
<feature type="compositionally biased region" description="Low complexity" evidence="13">
    <location>
        <begin position="447"/>
        <end position="456"/>
    </location>
</feature>
<dbReference type="InterPro" id="IPR051274">
    <property type="entry name" value="3-5_Exoribonuclease"/>
</dbReference>
<dbReference type="GO" id="GO:0008270">
    <property type="term" value="F:zinc ion binding"/>
    <property type="evidence" value="ECO:0007669"/>
    <property type="project" value="UniProtKB-KW"/>
</dbReference>
<feature type="compositionally biased region" description="Polar residues" evidence="13">
    <location>
        <begin position="397"/>
        <end position="408"/>
    </location>
</feature>
<evidence type="ECO:0000256" key="6">
    <source>
        <dbReference type="ARBA" id="ARBA00022833"/>
    </source>
</evidence>
<evidence type="ECO:0000256" key="4">
    <source>
        <dbReference type="ARBA" id="ARBA00022771"/>
    </source>
</evidence>
<keyword evidence="5" id="KW-0378">Hydrolase</keyword>
<comment type="cofactor">
    <cofactor evidence="1">
        <name>Mg(2+)</name>
        <dbReference type="ChEBI" id="CHEBI:18420"/>
    </cofactor>
</comment>
<dbReference type="GO" id="GO:0000175">
    <property type="term" value="F:3'-5'-RNA exonuclease activity"/>
    <property type="evidence" value="ECO:0007669"/>
    <property type="project" value="InterPro"/>
</dbReference>
<feature type="compositionally biased region" description="Polar residues" evidence="13">
    <location>
        <begin position="513"/>
        <end position="557"/>
    </location>
</feature>
<dbReference type="Pfam" id="PF06839">
    <property type="entry name" value="Zn_ribbon_GRF"/>
    <property type="match status" value="1"/>
</dbReference>
<evidence type="ECO:0000313" key="15">
    <source>
        <dbReference type="EMBL" id="KAG9262894.1"/>
    </source>
</evidence>
<dbReference type="InterPro" id="IPR036397">
    <property type="entry name" value="RNaseH_sf"/>
</dbReference>
<dbReference type="FunFam" id="3.30.420.10:FF:000062">
    <property type="entry name" value="ERI1 exoribonuclease 2 isoform X1"/>
    <property type="match status" value="1"/>
</dbReference>
<keyword evidence="2" id="KW-0540">Nuclease</keyword>
<evidence type="ECO:0000256" key="1">
    <source>
        <dbReference type="ARBA" id="ARBA00001946"/>
    </source>
</evidence>
<dbReference type="SMART" id="SM00479">
    <property type="entry name" value="EXOIII"/>
    <property type="match status" value="1"/>
</dbReference>
<evidence type="ECO:0000256" key="11">
    <source>
        <dbReference type="ARBA" id="ARBA00083876"/>
    </source>
</evidence>
<keyword evidence="4 12" id="KW-0863">Zinc-finger</keyword>
<gene>
    <name evidence="15" type="primary">ERI2</name>
    <name evidence="15" type="ORF">AMEX_G24832</name>
</gene>
<keyword evidence="7" id="KW-0269">Exonuclease</keyword>
<protein>
    <recommendedName>
        <fullName evidence="10">ERI1 exoribonuclease 2</fullName>
    </recommendedName>
    <alternativeName>
        <fullName evidence="11">Exonuclease domain-containing protein 1</fullName>
    </alternativeName>
</protein>
<dbReference type="PANTHER" id="PTHR23044:SF61">
    <property type="entry name" value="3'-5' EXORIBONUCLEASE 1-RELATED"/>
    <property type="match status" value="1"/>
</dbReference>
<evidence type="ECO:0000256" key="12">
    <source>
        <dbReference type="PROSITE-ProRule" id="PRU01343"/>
    </source>
</evidence>
<dbReference type="AlphaFoldDB" id="A0A8T2KVD5"/>
<evidence type="ECO:0000256" key="7">
    <source>
        <dbReference type="ARBA" id="ARBA00022839"/>
    </source>
</evidence>
<feature type="domain" description="GRF-type" evidence="14">
    <location>
        <begin position="757"/>
        <end position="806"/>
    </location>
</feature>
<dbReference type="Gene3D" id="3.30.420.10">
    <property type="entry name" value="Ribonuclease H-like superfamily/Ribonuclease H"/>
    <property type="match status" value="1"/>
</dbReference>
<dbReference type="InterPro" id="IPR047201">
    <property type="entry name" value="ERI-1_3'hExo-like"/>
</dbReference>
<evidence type="ECO:0000256" key="8">
    <source>
        <dbReference type="ARBA" id="ARBA00022842"/>
    </source>
</evidence>
<name>A0A8T2KVD5_ASTMX</name>
<evidence type="ECO:0000256" key="9">
    <source>
        <dbReference type="ARBA" id="ARBA00038042"/>
    </source>
</evidence>
<dbReference type="InterPro" id="IPR013520">
    <property type="entry name" value="Ribonucl_H"/>
</dbReference>
<dbReference type="Pfam" id="PF00929">
    <property type="entry name" value="RNase_T"/>
    <property type="match status" value="1"/>
</dbReference>
<feature type="region of interest" description="Disordered" evidence="13">
    <location>
        <begin position="246"/>
        <end position="295"/>
    </location>
</feature>
<dbReference type="PANTHER" id="PTHR23044">
    <property type="entry name" value="3'-5' EXONUCLEASE ERI1-RELATED"/>
    <property type="match status" value="1"/>
</dbReference>
<dbReference type="SUPFAM" id="SSF53098">
    <property type="entry name" value="Ribonuclease H-like"/>
    <property type="match status" value="1"/>
</dbReference>
<dbReference type="Proteomes" id="UP000752171">
    <property type="component" value="Unassembled WGS sequence"/>
</dbReference>
<dbReference type="InterPro" id="IPR012337">
    <property type="entry name" value="RNaseH-like_sf"/>
</dbReference>
<feature type="region of interest" description="Disordered" evidence="13">
    <location>
        <begin position="513"/>
        <end position="569"/>
    </location>
</feature>